<accession>A0AAV4RPY8</accession>
<dbReference type="Gene3D" id="1.20.120.720">
    <property type="entry name" value="Myosin VI head, motor domain, U50 subdomain"/>
    <property type="match status" value="1"/>
</dbReference>
<dbReference type="EMBL" id="BPLR01008160">
    <property type="protein sequence ID" value="GIY22532.1"/>
    <property type="molecule type" value="Genomic_DNA"/>
</dbReference>
<evidence type="ECO:0000313" key="2">
    <source>
        <dbReference type="EMBL" id="GIY22532.1"/>
    </source>
</evidence>
<evidence type="ECO:0000313" key="3">
    <source>
        <dbReference type="Proteomes" id="UP001054945"/>
    </source>
</evidence>
<dbReference type="Proteomes" id="UP001054945">
    <property type="component" value="Unassembled WGS sequence"/>
</dbReference>
<gene>
    <name evidence="2" type="ORF">CEXT_289391</name>
</gene>
<organism evidence="2 3">
    <name type="scientific">Caerostris extrusa</name>
    <name type="common">Bark spider</name>
    <name type="synonym">Caerostris bankana</name>
    <dbReference type="NCBI Taxonomy" id="172846"/>
    <lineage>
        <taxon>Eukaryota</taxon>
        <taxon>Metazoa</taxon>
        <taxon>Ecdysozoa</taxon>
        <taxon>Arthropoda</taxon>
        <taxon>Chelicerata</taxon>
        <taxon>Arachnida</taxon>
        <taxon>Araneae</taxon>
        <taxon>Araneomorphae</taxon>
        <taxon>Entelegynae</taxon>
        <taxon>Araneoidea</taxon>
        <taxon>Araneidae</taxon>
        <taxon>Caerostris</taxon>
    </lineage>
</organism>
<feature type="compositionally biased region" description="Polar residues" evidence="1">
    <location>
        <begin position="1"/>
        <end position="12"/>
    </location>
</feature>
<keyword evidence="3" id="KW-1185">Reference proteome</keyword>
<dbReference type="AlphaFoldDB" id="A0AAV4RPY8"/>
<protein>
    <submittedName>
        <fullName evidence="2">Uncharacterized protein</fullName>
    </submittedName>
</protein>
<comment type="caution">
    <text evidence="2">The sequence shown here is derived from an EMBL/GenBank/DDBJ whole genome shotgun (WGS) entry which is preliminary data.</text>
</comment>
<reference evidence="2 3" key="1">
    <citation type="submission" date="2021-06" db="EMBL/GenBank/DDBJ databases">
        <title>Caerostris extrusa draft genome.</title>
        <authorList>
            <person name="Kono N."/>
            <person name="Arakawa K."/>
        </authorList>
    </citation>
    <scope>NUCLEOTIDE SEQUENCE [LARGE SCALE GENOMIC DNA]</scope>
</reference>
<sequence>MLSSPQGKNKNFSGADPPEDDDPWNSAAHIDWEGDDDGYPIQHNKQVATSGWQRRSSSCALCWTLLIRPDRLQPERQSSAQDGRSDLHQNWEDYWRYHHCHPAGQDKNHFNTRERGQLPRAVLCVRGPEEREAAGGVRPGQAVGDARPALQALQVCRRSGGRLQGPLPLLPRPLLHGGGNLSGSSNLSRHLALGGRHLHNERTGSYSQQSLPRHVSRQEPERGPRAAVLRDLQGCGVEEVVAKRDAWVQFLYLRVFDWIVSSINRQLSFSRLVL</sequence>
<feature type="region of interest" description="Disordered" evidence="1">
    <location>
        <begin position="1"/>
        <end position="43"/>
    </location>
</feature>
<feature type="region of interest" description="Disordered" evidence="1">
    <location>
        <begin position="201"/>
        <end position="224"/>
    </location>
</feature>
<proteinExistence type="predicted"/>
<evidence type="ECO:0000256" key="1">
    <source>
        <dbReference type="SAM" id="MobiDB-lite"/>
    </source>
</evidence>
<name>A0AAV4RPY8_CAEEX</name>